<dbReference type="NCBIfam" id="TIGR02136">
    <property type="entry name" value="ptsS_2"/>
    <property type="match status" value="1"/>
</dbReference>
<comment type="similarity">
    <text evidence="1 4">Belongs to the PstS family.</text>
</comment>
<dbReference type="InterPro" id="IPR050811">
    <property type="entry name" value="Phosphate_ABC_transporter"/>
</dbReference>
<dbReference type="EMBL" id="CP036280">
    <property type="protein sequence ID" value="QDU71130.1"/>
    <property type="molecule type" value="Genomic_DNA"/>
</dbReference>
<dbReference type="Pfam" id="PF12849">
    <property type="entry name" value="PBP_like_2"/>
    <property type="match status" value="1"/>
</dbReference>
<dbReference type="GO" id="GO:0006817">
    <property type="term" value="P:phosphate ion transport"/>
    <property type="evidence" value="ECO:0007669"/>
    <property type="project" value="UniProtKB-UniRule"/>
</dbReference>
<evidence type="ECO:0000313" key="7">
    <source>
        <dbReference type="Proteomes" id="UP000320386"/>
    </source>
</evidence>
<accession>A0A518BVX4</accession>
<dbReference type="KEGG" id="mcad:Pan265_09790"/>
<dbReference type="Proteomes" id="UP000320386">
    <property type="component" value="Chromosome"/>
</dbReference>
<sequence precursor="true">MLTRYLTRLLMILGITFSVVGNTLAAEVDPDLPDYKPIAGISGSIKSVGSDTMNNLMAHWTEEFRKMYPAVLPEIEGKGSSTAPAALIAGTASFGPMSRPMKDAEIDRFEEKFGWKPTQLPVGIDMLAIYVNKDNPLAQRGLTMPEADAIFSSTRKFGHSEIHTWGDLGMSGDWKNAPINIYGRNSVSGTYGFFKKRALGGGDFKASVNEQPGSAGVVQGIARERYAIGYSGIGYKTADVATVPLALQEGEEYMPADEEHGLTGEYPLTRFLLIAVNVEPNRELDPLRREFIRFIYSKQGQAEVIKDGYLPVTAVIARRQLSACNIEPGF</sequence>
<dbReference type="InterPro" id="IPR024370">
    <property type="entry name" value="PBP_domain"/>
</dbReference>
<keyword evidence="2 4" id="KW-0813">Transport</keyword>
<dbReference type="GO" id="GO:0042301">
    <property type="term" value="F:phosphate ion binding"/>
    <property type="evidence" value="ECO:0007669"/>
    <property type="project" value="UniProtKB-UniRule"/>
</dbReference>
<reference evidence="6 7" key="1">
    <citation type="submission" date="2019-02" db="EMBL/GenBank/DDBJ databases">
        <title>Deep-cultivation of Planctomycetes and their phenomic and genomic characterization uncovers novel biology.</title>
        <authorList>
            <person name="Wiegand S."/>
            <person name="Jogler M."/>
            <person name="Boedeker C."/>
            <person name="Pinto D."/>
            <person name="Vollmers J."/>
            <person name="Rivas-Marin E."/>
            <person name="Kohn T."/>
            <person name="Peeters S.H."/>
            <person name="Heuer A."/>
            <person name="Rast P."/>
            <person name="Oberbeckmann S."/>
            <person name="Bunk B."/>
            <person name="Jeske O."/>
            <person name="Meyerdierks A."/>
            <person name="Storesund J.E."/>
            <person name="Kallscheuer N."/>
            <person name="Luecker S."/>
            <person name="Lage O.M."/>
            <person name="Pohl T."/>
            <person name="Merkel B.J."/>
            <person name="Hornburger P."/>
            <person name="Mueller R.-W."/>
            <person name="Bruemmer F."/>
            <person name="Labrenz M."/>
            <person name="Spormann A.M."/>
            <person name="Op den Camp H."/>
            <person name="Overmann J."/>
            <person name="Amann R."/>
            <person name="Jetten M.S.M."/>
            <person name="Mascher T."/>
            <person name="Medema M.H."/>
            <person name="Devos D.P."/>
            <person name="Kaster A.-K."/>
            <person name="Ovreas L."/>
            <person name="Rohde M."/>
            <person name="Galperin M.Y."/>
            <person name="Jogler C."/>
        </authorList>
    </citation>
    <scope>NUCLEOTIDE SEQUENCE [LARGE SCALE GENOMIC DNA]</scope>
    <source>
        <strain evidence="6 7">Pan265</strain>
    </source>
</reference>
<organism evidence="6 7">
    <name type="scientific">Mucisphaera calidilacus</name>
    <dbReference type="NCBI Taxonomy" id="2527982"/>
    <lineage>
        <taxon>Bacteria</taxon>
        <taxon>Pseudomonadati</taxon>
        <taxon>Planctomycetota</taxon>
        <taxon>Phycisphaerae</taxon>
        <taxon>Phycisphaerales</taxon>
        <taxon>Phycisphaeraceae</taxon>
        <taxon>Mucisphaera</taxon>
    </lineage>
</organism>
<dbReference type="RefSeq" id="WP_236254700.1">
    <property type="nucleotide sequence ID" value="NZ_CP036280.1"/>
</dbReference>
<dbReference type="PANTHER" id="PTHR30570:SF6">
    <property type="entry name" value="PHOSPHATE-BINDING PROTEIN PSTS"/>
    <property type="match status" value="1"/>
</dbReference>
<comment type="function">
    <text evidence="4">Involved in the system for phosphate transport across the cytoplasmic membrane.</text>
</comment>
<feature type="signal peptide" evidence="4">
    <location>
        <begin position="1"/>
        <end position="25"/>
    </location>
</feature>
<feature type="chain" id="PRO_5027154920" description="Phosphate-binding protein" evidence="4">
    <location>
        <begin position="26"/>
        <end position="330"/>
    </location>
</feature>
<keyword evidence="4" id="KW-0592">Phosphate transport</keyword>
<evidence type="ECO:0000256" key="1">
    <source>
        <dbReference type="ARBA" id="ARBA00008725"/>
    </source>
</evidence>
<proteinExistence type="inferred from homology"/>
<dbReference type="AlphaFoldDB" id="A0A518BVX4"/>
<dbReference type="InterPro" id="IPR011862">
    <property type="entry name" value="Phos-bd"/>
</dbReference>
<evidence type="ECO:0000259" key="5">
    <source>
        <dbReference type="Pfam" id="PF12849"/>
    </source>
</evidence>
<dbReference type="CDD" id="cd13566">
    <property type="entry name" value="PBP2_phosphate"/>
    <property type="match status" value="1"/>
</dbReference>
<keyword evidence="3 4" id="KW-0732">Signal</keyword>
<dbReference type="Gene3D" id="3.40.190.10">
    <property type="entry name" value="Periplasmic binding protein-like II"/>
    <property type="match status" value="2"/>
</dbReference>
<name>A0A518BVX4_9BACT</name>
<keyword evidence="7" id="KW-1185">Reference proteome</keyword>
<protein>
    <recommendedName>
        <fullName evidence="4">Phosphate-binding protein</fullName>
    </recommendedName>
</protein>
<dbReference type="PANTHER" id="PTHR30570">
    <property type="entry name" value="PERIPLASMIC PHOSPHATE BINDING COMPONENT OF PHOSPHATE ABC TRANSPORTER"/>
    <property type="match status" value="1"/>
</dbReference>
<evidence type="ECO:0000256" key="4">
    <source>
        <dbReference type="RuleBase" id="RU367119"/>
    </source>
</evidence>
<evidence type="ECO:0000256" key="3">
    <source>
        <dbReference type="ARBA" id="ARBA00022729"/>
    </source>
</evidence>
<evidence type="ECO:0000313" key="6">
    <source>
        <dbReference type="EMBL" id="QDU71130.1"/>
    </source>
</evidence>
<feature type="domain" description="PBP" evidence="5">
    <location>
        <begin position="41"/>
        <end position="298"/>
    </location>
</feature>
<gene>
    <name evidence="6" type="primary">pstS</name>
    <name evidence="6" type="ORF">Pan265_09790</name>
</gene>
<evidence type="ECO:0000256" key="2">
    <source>
        <dbReference type="ARBA" id="ARBA00022448"/>
    </source>
</evidence>
<dbReference type="SUPFAM" id="SSF53850">
    <property type="entry name" value="Periplasmic binding protein-like II"/>
    <property type="match status" value="1"/>
</dbReference>